<name>A0A0K6GAV8_9AGAM</name>
<keyword evidence="5" id="KW-1185">Reference proteome</keyword>
<organism evidence="4 5">
    <name type="scientific">Rhizoctonia solani</name>
    <dbReference type="NCBI Taxonomy" id="456999"/>
    <lineage>
        <taxon>Eukaryota</taxon>
        <taxon>Fungi</taxon>
        <taxon>Dikarya</taxon>
        <taxon>Basidiomycota</taxon>
        <taxon>Agaricomycotina</taxon>
        <taxon>Agaricomycetes</taxon>
        <taxon>Cantharellales</taxon>
        <taxon>Ceratobasidiaceae</taxon>
        <taxon>Rhizoctonia</taxon>
    </lineage>
</organism>
<evidence type="ECO:0000259" key="3">
    <source>
        <dbReference type="Pfam" id="PF00501"/>
    </source>
</evidence>
<reference evidence="4 5" key="1">
    <citation type="submission" date="2015-07" db="EMBL/GenBank/DDBJ databases">
        <authorList>
            <person name="Noorani M."/>
        </authorList>
    </citation>
    <scope>NUCLEOTIDE SEQUENCE [LARGE SCALE GENOMIC DNA]</scope>
    <source>
        <strain evidence="4">BBA 69670</strain>
    </source>
</reference>
<dbReference type="SUPFAM" id="SSF56801">
    <property type="entry name" value="Acetyl-CoA synthetase-like"/>
    <property type="match status" value="1"/>
</dbReference>
<feature type="domain" description="AMP-dependent synthetase/ligase" evidence="3">
    <location>
        <begin position="93"/>
        <end position="370"/>
    </location>
</feature>
<proteinExistence type="inferred from homology"/>
<dbReference type="Pfam" id="PF00501">
    <property type="entry name" value="AMP-binding"/>
    <property type="match status" value="1"/>
</dbReference>
<dbReference type="AlphaFoldDB" id="A0A0K6GAV8"/>
<dbReference type="PANTHER" id="PTHR43201:SF5">
    <property type="entry name" value="MEDIUM-CHAIN ACYL-COA LIGASE ACSF2, MITOCHONDRIAL"/>
    <property type="match status" value="1"/>
</dbReference>
<evidence type="ECO:0000256" key="1">
    <source>
        <dbReference type="ARBA" id="ARBA00006432"/>
    </source>
</evidence>
<dbReference type="PROSITE" id="PS00455">
    <property type="entry name" value="AMP_BINDING"/>
    <property type="match status" value="1"/>
</dbReference>
<dbReference type="PANTHER" id="PTHR43201">
    <property type="entry name" value="ACYL-COA SYNTHETASE"/>
    <property type="match status" value="1"/>
</dbReference>
<gene>
    <name evidence="4" type="ORF">RSOLAG22IIIB_05920</name>
</gene>
<dbReference type="EMBL" id="CYGV01001556">
    <property type="protein sequence ID" value="CUA75489.1"/>
    <property type="molecule type" value="Genomic_DNA"/>
</dbReference>
<dbReference type="Proteomes" id="UP000044841">
    <property type="component" value="Unassembled WGS sequence"/>
</dbReference>
<dbReference type="InterPro" id="IPR020845">
    <property type="entry name" value="AMP-binding_CS"/>
</dbReference>
<sequence>MTNLPPVPYSGPSGKGPLTEDELGLLLAVPRAADSTPDTALLRLPLGPDPSMGWIDATCAETRSIVVRLADVWKSRLSNLLDSSGKPVIESPVGPGTTICIISKPDFHGIFHLFAFWAIGCTVQYVSVTDLAEAINQINGSGCKVILCSGFDDEWIEVLKKRFRGAIIKLPQEEQAHQLAKSEKQGQASKLPWPVSQRPTPIVIIQTSGTTGNPKPIRLSLHSFTIGISRARQKYLQPADSEGTSKAPQLYPRLIPFPFYWTTTFYSIFTHLSTATPMAFAYFSDIYRTPPSQFIEWAVALDVGAMTCPAGSARLIPKATYKAHAEFLRSLYSFTITGSAMSSALSQVFEELEIPVTNLYGASEPGRVLSASKPPYTHLRPCRGASPLLSIRSQTTTLTVPDTSSSGLRPQYGRTLPTISLMAGFQ</sequence>
<comment type="similarity">
    <text evidence="1">Belongs to the ATP-dependent AMP-binding enzyme family.</text>
</comment>
<dbReference type="InterPro" id="IPR000873">
    <property type="entry name" value="AMP-dep_synth/lig_dom"/>
</dbReference>
<keyword evidence="2" id="KW-0436">Ligase</keyword>
<evidence type="ECO:0000313" key="4">
    <source>
        <dbReference type="EMBL" id="CUA75489.1"/>
    </source>
</evidence>
<dbReference type="Gene3D" id="3.40.50.12780">
    <property type="entry name" value="N-terminal domain of ligase-like"/>
    <property type="match status" value="1"/>
</dbReference>
<evidence type="ECO:0000313" key="5">
    <source>
        <dbReference type="Proteomes" id="UP000044841"/>
    </source>
</evidence>
<dbReference type="GO" id="GO:0031956">
    <property type="term" value="F:medium-chain fatty acid-CoA ligase activity"/>
    <property type="evidence" value="ECO:0007669"/>
    <property type="project" value="TreeGrafter"/>
</dbReference>
<dbReference type="InterPro" id="IPR042099">
    <property type="entry name" value="ANL_N_sf"/>
</dbReference>
<protein>
    <recommendedName>
        <fullName evidence="3">AMP-dependent synthetase/ligase domain-containing protein</fullName>
    </recommendedName>
</protein>
<dbReference type="GO" id="GO:0006631">
    <property type="term" value="P:fatty acid metabolic process"/>
    <property type="evidence" value="ECO:0007669"/>
    <property type="project" value="TreeGrafter"/>
</dbReference>
<accession>A0A0K6GAV8</accession>
<evidence type="ECO:0000256" key="2">
    <source>
        <dbReference type="ARBA" id="ARBA00022598"/>
    </source>
</evidence>